<feature type="transmembrane region" description="Helical" evidence="1">
    <location>
        <begin position="6"/>
        <end position="23"/>
    </location>
</feature>
<dbReference type="HOGENOM" id="CLU_3134858_0_0_9"/>
<proteinExistence type="predicted"/>
<name>R4KFB3_9FIRM</name>
<reference evidence="2 3" key="1">
    <citation type="submission" date="2012-01" db="EMBL/GenBank/DDBJ databases">
        <title>Complete sequence of Desulfotomaculum gibsoniae DSM 7213.</title>
        <authorList>
            <consortium name="US DOE Joint Genome Institute"/>
            <person name="Lucas S."/>
            <person name="Han J."/>
            <person name="Lapidus A."/>
            <person name="Cheng J.-F."/>
            <person name="Goodwin L."/>
            <person name="Pitluck S."/>
            <person name="Peters L."/>
            <person name="Ovchinnikova G."/>
            <person name="Teshima H."/>
            <person name="Detter J.C."/>
            <person name="Han C."/>
            <person name="Tapia R."/>
            <person name="Land M."/>
            <person name="Hauser L."/>
            <person name="Kyrpides N."/>
            <person name="Ivanova N."/>
            <person name="Pagani I."/>
            <person name="Parshina S."/>
            <person name="Plugge C."/>
            <person name="Muyzer G."/>
            <person name="Kuever J."/>
            <person name="Ivanova A."/>
            <person name="Nazina T."/>
            <person name="Klenk H.-P."/>
            <person name="Brambilla E."/>
            <person name="Spring S."/>
            <person name="Stams A.F."/>
            <person name="Woyke T."/>
        </authorList>
    </citation>
    <scope>NUCLEOTIDE SEQUENCE [LARGE SCALE GENOMIC DNA]</scope>
    <source>
        <strain evidence="2 3">DSM 7213</strain>
    </source>
</reference>
<protein>
    <submittedName>
        <fullName evidence="2">Uncharacterized protein</fullName>
    </submittedName>
</protein>
<keyword evidence="1" id="KW-0472">Membrane</keyword>
<evidence type="ECO:0000313" key="3">
    <source>
        <dbReference type="Proteomes" id="UP000013520"/>
    </source>
</evidence>
<evidence type="ECO:0000313" key="2">
    <source>
        <dbReference type="EMBL" id="AGL01284.1"/>
    </source>
</evidence>
<keyword evidence="1" id="KW-1133">Transmembrane helix</keyword>
<dbReference type="KEGG" id="dgi:Desgi_1836"/>
<sequence>MVEYLFVSTFLLTVKFLIVMQHAKNKIKDGLYGYLLGISFCFCYIDIFS</sequence>
<dbReference type="Proteomes" id="UP000013520">
    <property type="component" value="Chromosome"/>
</dbReference>
<keyword evidence="3" id="KW-1185">Reference proteome</keyword>
<keyword evidence="1" id="KW-0812">Transmembrane</keyword>
<gene>
    <name evidence="2" type="ORF">Desgi_1836</name>
</gene>
<feature type="transmembrane region" description="Helical" evidence="1">
    <location>
        <begin position="30"/>
        <end position="48"/>
    </location>
</feature>
<dbReference type="AlphaFoldDB" id="R4KFB3"/>
<accession>R4KFB3</accession>
<organism evidence="2 3">
    <name type="scientific">Desulfoscipio gibsoniae DSM 7213</name>
    <dbReference type="NCBI Taxonomy" id="767817"/>
    <lineage>
        <taxon>Bacteria</taxon>
        <taxon>Bacillati</taxon>
        <taxon>Bacillota</taxon>
        <taxon>Clostridia</taxon>
        <taxon>Eubacteriales</taxon>
        <taxon>Desulfallaceae</taxon>
        <taxon>Desulfoscipio</taxon>
    </lineage>
</organism>
<evidence type="ECO:0000256" key="1">
    <source>
        <dbReference type="SAM" id="Phobius"/>
    </source>
</evidence>
<dbReference type="EMBL" id="CP003273">
    <property type="protein sequence ID" value="AGL01284.1"/>
    <property type="molecule type" value="Genomic_DNA"/>
</dbReference>